<proteinExistence type="inferred from homology"/>
<dbReference type="SUPFAM" id="SSF55681">
    <property type="entry name" value="Class II aaRS and biotin synthetases"/>
    <property type="match status" value="1"/>
</dbReference>
<evidence type="ECO:0000256" key="8">
    <source>
        <dbReference type="ARBA" id="ARBA00022840"/>
    </source>
</evidence>
<dbReference type="EC" id="6.1.1.7" evidence="15"/>
<feature type="binding site" evidence="15">
    <location>
        <position position="606"/>
    </location>
    <ligand>
        <name>Zn(2+)</name>
        <dbReference type="ChEBI" id="CHEBI:29105"/>
    </ligand>
</feature>
<dbReference type="GO" id="GO:0004813">
    <property type="term" value="F:alanine-tRNA ligase activity"/>
    <property type="evidence" value="ECO:0007669"/>
    <property type="project" value="UniProtKB-UniRule"/>
</dbReference>
<dbReference type="SUPFAM" id="SSF55186">
    <property type="entry name" value="ThrRS/AlaRS common domain"/>
    <property type="match status" value="1"/>
</dbReference>
<evidence type="ECO:0000256" key="6">
    <source>
        <dbReference type="ARBA" id="ARBA00022741"/>
    </source>
</evidence>
<evidence type="ECO:0000256" key="11">
    <source>
        <dbReference type="ARBA" id="ARBA00023128"/>
    </source>
</evidence>
<dbReference type="FunFam" id="2.40.30.130:FF:000004">
    <property type="entry name" value="Alanine--tRNA ligase"/>
    <property type="match status" value="1"/>
</dbReference>
<comment type="subunit">
    <text evidence="15">Monomer.</text>
</comment>
<evidence type="ECO:0000256" key="5">
    <source>
        <dbReference type="ARBA" id="ARBA00022723"/>
    </source>
</evidence>
<feature type="binding site" evidence="15">
    <location>
        <position position="729"/>
    </location>
    <ligand>
        <name>Zn(2+)</name>
        <dbReference type="ChEBI" id="CHEBI:29105"/>
    </ligand>
</feature>
<keyword evidence="10 15" id="KW-0648">Protein biosynthesis</keyword>
<dbReference type="InterPro" id="IPR050058">
    <property type="entry name" value="Ala-tRNA_ligase"/>
</dbReference>
<dbReference type="OrthoDB" id="2423964at2759"/>
<evidence type="ECO:0000256" key="1">
    <source>
        <dbReference type="ARBA" id="ARBA00008429"/>
    </source>
</evidence>
<keyword evidence="12 15" id="KW-0030">Aminoacyl-tRNA synthetase</keyword>
<comment type="domain">
    <text evidence="15">Consists of three domains; the N-terminal catalytic domain, the editing domain and the C-terminal C-Ala domain. The editing domain removes incorrectly charged amino acids, while the C-Ala domain, along with tRNA(Ala), serves as a bridge to cooperatively bring together the editing and aminoacylation centers thus stimulating deacylation of misacylated tRNAs.</text>
</comment>
<dbReference type="GO" id="GO:0002161">
    <property type="term" value="F:aminoacyl-tRNA deacylase activity"/>
    <property type="evidence" value="ECO:0007669"/>
    <property type="project" value="TreeGrafter"/>
</dbReference>
<evidence type="ECO:0000256" key="12">
    <source>
        <dbReference type="ARBA" id="ARBA00023146"/>
    </source>
</evidence>
<dbReference type="FunFam" id="3.10.310.40:FF:000003">
    <property type="entry name" value="Alanine--tRNA ligase"/>
    <property type="match status" value="1"/>
</dbReference>
<keyword evidence="8 15" id="KW-0067">ATP-binding</keyword>
<dbReference type="InterPro" id="IPR059090">
    <property type="entry name" value="ALA1_helical"/>
</dbReference>
<keyword evidence="5 15" id="KW-0479">Metal-binding</keyword>
<comment type="catalytic activity">
    <reaction evidence="13 15">
        <text>tRNA(Ala) + L-alanine + ATP = L-alanyl-tRNA(Ala) + AMP + diphosphate</text>
        <dbReference type="Rhea" id="RHEA:12540"/>
        <dbReference type="Rhea" id="RHEA-COMP:9657"/>
        <dbReference type="Rhea" id="RHEA-COMP:9923"/>
        <dbReference type="ChEBI" id="CHEBI:30616"/>
        <dbReference type="ChEBI" id="CHEBI:33019"/>
        <dbReference type="ChEBI" id="CHEBI:57972"/>
        <dbReference type="ChEBI" id="CHEBI:78442"/>
        <dbReference type="ChEBI" id="CHEBI:78497"/>
        <dbReference type="ChEBI" id="CHEBI:456215"/>
        <dbReference type="EC" id="6.1.1.7"/>
    </reaction>
</comment>
<feature type="domain" description="Alanyl-transfer RNA synthetases family profile" evidence="16">
    <location>
        <begin position="10"/>
        <end position="768"/>
    </location>
</feature>
<dbReference type="InterPro" id="IPR045864">
    <property type="entry name" value="aa-tRNA-synth_II/BPL/LPL"/>
</dbReference>
<dbReference type="Pfam" id="PF26023">
    <property type="entry name" value="ALA1"/>
    <property type="match status" value="1"/>
</dbReference>
<dbReference type="AlphaFoldDB" id="A0A9W8YB08"/>
<dbReference type="HAMAP" id="MF_00036_B">
    <property type="entry name" value="Ala_tRNA_synth_B"/>
    <property type="match status" value="1"/>
</dbReference>
<name>A0A9W8YB08_9PLEO</name>
<dbReference type="Pfam" id="PF07973">
    <property type="entry name" value="tRNA_SAD"/>
    <property type="match status" value="1"/>
</dbReference>
<dbReference type="GO" id="GO:0070143">
    <property type="term" value="P:mitochondrial alanyl-tRNA aminoacylation"/>
    <property type="evidence" value="ECO:0007669"/>
    <property type="project" value="UniProtKB-UniRule"/>
</dbReference>
<dbReference type="SUPFAM" id="SSF50447">
    <property type="entry name" value="Translation proteins"/>
    <property type="match status" value="1"/>
</dbReference>
<dbReference type="FunFam" id="3.30.930.10:FF:000011">
    <property type="entry name" value="Alanine--tRNA ligase, cytoplasmic"/>
    <property type="match status" value="1"/>
</dbReference>
<dbReference type="SUPFAM" id="SSF101353">
    <property type="entry name" value="Putative anticodon-binding domain of alanyl-tRNA synthetase (AlaRS)"/>
    <property type="match status" value="1"/>
</dbReference>
<dbReference type="PANTHER" id="PTHR11777">
    <property type="entry name" value="ALANYL-TRNA SYNTHETASE"/>
    <property type="match status" value="1"/>
</dbReference>
<keyword evidence="3 15" id="KW-0820">tRNA-binding</keyword>
<evidence type="ECO:0000256" key="10">
    <source>
        <dbReference type="ARBA" id="ARBA00022917"/>
    </source>
</evidence>
<dbReference type="GO" id="GO:0005524">
    <property type="term" value="F:ATP binding"/>
    <property type="evidence" value="ECO:0007669"/>
    <property type="project" value="UniProtKB-UniRule"/>
</dbReference>
<keyword evidence="18" id="KW-1185">Reference proteome</keyword>
<dbReference type="GO" id="GO:0008270">
    <property type="term" value="F:zinc ion binding"/>
    <property type="evidence" value="ECO:0007669"/>
    <property type="project" value="UniProtKB-UniRule"/>
</dbReference>
<comment type="caution">
    <text evidence="17">The sequence shown here is derived from an EMBL/GenBank/DDBJ whole genome shotgun (WGS) entry which is preliminary data.</text>
</comment>
<evidence type="ECO:0000313" key="17">
    <source>
        <dbReference type="EMBL" id="KAJ4372497.1"/>
    </source>
</evidence>
<dbReference type="NCBIfam" id="TIGR00344">
    <property type="entry name" value="alaS"/>
    <property type="match status" value="1"/>
</dbReference>
<dbReference type="GO" id="GO:0005739">
    <property type="term" value="C:mitochondrion"/>
    <property type="evidence" value="ECO:0007669"/>
    <property type="project" value="UniProtKB-SubCell"/>
</dbReference>
<feature type="binding site" evidence="15">
    <location>
        <position position="610"/>
    </location>
    <ligand>
        <name>Zn(2+)</name>
        <dbReference type="ChEBI" id="CHEBI:29105"/>
    </ligand>
</feature>
<dbReference type="PANTHER" id="PTHR11777:SF9">
    <property type="entry name" value="ALANINE--TRNA LIGASE, CYTOPLASMIC"/>
    <property type="match status" value="1"/>
</dbReference>
<dbReference type="Proteomes" id="UP001140560">
    <property type="component" value="Unassembled WGS sequence"/>
</dbReference>
<dbReference type="GO" id="GO:0000049">
    <property type="term" value="F:tRNA binding"/>
    <property type="evidence" value="ECO:0007669"/>
    <property type="project" value="UniProtKB-KW"/>
</dbReference>
<dbReference type="FunFam" id="3.30.980.10:FF:000004">
    <property type="entry name" value="Alanine--tRNA ligase, cytoplasmic"/>
    <property type="match status" value="1"/>
</dbReference>
<dbReference type="InterPro" id="IPR018164">
    <property type="entry name" value="Ala-tRNA-synth_IIc_N"/>
</dbReference>
<evidence type="ECO:0000256" key="13">
    <source>
        <dbReference type="ARBA" id="ARBA00048300"/>
    </source>
</evidence>
<sequence length="967" mass="107707">MSLVDEQHEWGAARVRQTFLDYFKEHGHTFVPSSSVVPLSDPTLLFTNAGMNQYKAIFLGTVDPSSDFASLKRAANSQKCIRAGGKHNDLDDVGKDSYHHTFFEMLGNWSFGDYFKKEAVGFTWELLTKVYGIDPQRLYVTYFEGADDLEPDLEAKELWKSVGVPEDHILPGDMKDNFWEMGDQGPCGPCSEVHYDLREPEGGKYRNASSLVNQDDPEVIEIWNNVFMQYNREPDRSLRPLPNKHIDTGMGFERLVSVLQKKKSNYDTDVFTPLFKTIQEITGAREYRGKFGKDDPDGIDTAYRVVADHARMMSFAIADGGVPNNVGRGYVVRRVLRRGARYARKYFETDIGDFFSKIIPTLVEQMGEMFPEIKKKQQDIIEILDEEEKAFAKSLDRGEVIFEKYAQKAKAKGSNDLPGDDVWRLYDTYGFPVDLTKLMAEERGLNINDKEVEEAQERAREASKGDKKAAGVVVKFDVHDLGALENMNDVPKTDDSAKFGRENITSVIKAIYHNKKFLKSTKEVPEGEQFGVLLDRTNFYAEQGGQEYDTGRLLVDGEAEISIENVQVYAGYVLHTGYLKYGELSVGSEVIAEFDELRRHPIRNNHTGTHVLNYALREVLGSEVDQKGSLVAPEKLRFDFSHKAGLSEAELDKVEKISSKYIKDDSKVYAKEVPLATAKEIRGVRAVFGETYPDPVRVVSVGVPVEDLLADVKNEKWQSVSVEFCGGTHVLKTGEIKELVILEESGIAKGIRRIVAVTGQEAYNVQRVAADFASALDSLSKLPFGAQKEAQAKKIQVELNGLTISALAKTKLRDQFAKIQKGILDEQKLAAKADNKRVLDEVTSYFAADESNKFMVKKLEWSANVNKAISEAIKTVSGPKSALKDRSLYLFSASQEEGKVVHGCYVSEPFKAAGADGPKWAAAVTPIIGGKAGGKPGAPTAIGQGTNAEKVDEGVEEARKWIEGIKL</sequence>
<dbReference type="InterPro" id="IPR023033">
    <property type="entry name" value="Ala_tRNA_ligase_euk/bac"/>
</dbReference>
<keyword evidence="4 15" id="KW-0436">Ligase</keyword>
<dbReference type="Pfam" id="PF01411">
    <property type="entry name" value="tRNA-synt_2c"/>
    <property type="match status" value="1"/>
</dbReference>
<gene>
    <name evidence="15 17" type="primary">ALA1</name>
    <name evidence="17" type="ORF">N0V83_004271</name>
</gene>
<evidence type="ECO:0000256" key="15">
    <source>
        <dbReference type="HAMAP-Rule" id="MF_03133"/>
    </source>
</evidence>
<comment type="function">
    <text evidence="14 15">Catalyzes the attachment of alanine to tRNA(Ala) in a two-step reaction: alanine is first activated by ATP to form Ala-AMP and then transferred to the acceptor end of tRNA(Ala). Also edits incorrectly charged tRNA(Ala) via its editing domain.</text>
</comment>
<evidence type="ECO:0000256" key="4">
    <source>
        <dbReference type="ARBA" id="ARBA00022598"/>
    </source>
</evidence>
<dbReference type="CDD" id="cd00673">
    <property type="entry name" value="AlaRS_core"/>
    <property type="match status" value="1"/>
</dbReference>
<dbReference type="SMART" id="SM00863">
    <property type="entry name" value="tRNA_SAD"/>
    <property type="match status" value="1"/>
</dbReference>
<dbReference type="InterPro" id="IPR009000">
    <property type="entry name" value="Transl_B-barrel_sf"/>
</dbReference>
<keyword evidence="2 15" id="KW-0963">Cytoplasm</keyword>
<evidence type="ECO:0000259" key="16">
    <source>
        <dbReference type="PROSITE" id="PS50860"/>
    </source>
</evidence>
<feature type="binding site" evidence="15">
    <location>
        <position position="725"/>
    </location>
    <ligand>
        <name>Zn(2+)</name>
        <dbReference type="ChEBI" id="CHEBI:29105"/>
    </ligand>
</feature>
<dbReference type="Gene3D" id="3.30.930.10">
    <property type="entry name" value="Bira Bifunctional Protein, Domain 2"/>
    <property type="match status" value="1"/>
</dbReference>
<dbReference type="InterPro" id="IPR018165">
    <property type="entry name" value="Ala-tRNA-synth_IIc_core"/>
</dbReference>
<keyword evidence="11 15" id="KW-0496">Mitochondrion</keyword>
<dbReference type="InterPro" id="IPR018163">
    <property type="entry name" value="Thr/Ala-tRNA-synth_IIc_edit"/>
</dbReference>
<comment type="cofactor">
    <cofactor evidence="15">
        <name>Zn(2+)</name>
        <dbReference type="ChEBI" id="CHEBI:29105"/>
    </cofactor>
    <text evidence="15">Binds 1 zinc ion per subunit.</text>
</comment>
<keyword evidence="6 15" id="KW-0547">Nucleotide-binding</keyword>
<dbReference type="EMBL" id="JAPEUY010000006">
    <property type="protein sequence ID" value="KAJ4372497.1"/>
    <property type="molecule type" value="Genomic_DNA"/>
</dbReference>
<evidence type="ECO:0000256" key="14">
    <source>
        <dbReference type="ARBA" id="ARBA00055137"/>
    </source>
</evidence>
<keyword evidence="7 15" id="KW-0862">Zinc</keyword>
<organism evidence="17 18">
    <name type="scientific">Neocucurbitaria cava</name>
    <dbReference type="NCBI Taxonomy" id="798079"/>
    <lineage>
        <taxon>Eukaryota</taxon>
        <taxon>Fungi</taxon>
        <taxon>Dikarya</taxon>
        <taxon>Ascomycota</taxon>
        <taxon>Pezizomycotina</taxon>
        <taxon>Dothideomycetes</taxon>
        <taxon>Pleosporomycetidae</taxon>
        <taxon>Pleosporales</taxon>
        <taxon>Pleosporineae</taxon>
        <taxon>Cucurbitariaceae</taxon>
        <taxon>Neocucurbitaria</taxon>
    </lineage>
</organism>
<evidence type="ECO:0000256" key="7">
    <source>
        <dbReference type="ARBA" id="ARBA00022833"/>
    </source>
</evidence>
<comment type="subcellular location">
    <subcellularLocation>
        <location evidence="15">Mitochondrion</location>
    </subcellularLocation>
    <subcellularLocation>
        <location evidence="15">Cytoplasm</location>
    </subcellularLocation>
</comment>
<evidence type="ECO:0000256" key="2">
    <source>
        <dbReference type="ARBA" id="ARBA00022490"/>
    </source>
</evidence>
<dbReference type="Gene3D" id="2.40.30.130">
    <property type="match status" value="1"/>
</dbReference>
<keyword evidence="9 15" id="KW-0694">RNA-binding</keyword>
<evidence type="ECO:0000256" key="9">
    <source>
        <dbReference type="ARBA" id="ARBA00022884"/>
    </source>
</evidence>
<protein>
    <recommendedName>
        <fullName evidence="15">Alanine--tRNA ligase</fullName>
        <ecNumber evidence="15">6.1.1.7</ecNumber>
    </recommendedName>
    <alternativeName>
        <fullName evidence="15">Alanyl-tRNA synthetase</fullName>
        <shortName evidence="15">AlaRS</shortName>
    </alternativeName>
</protein>
<dbReference type="InterPro" id="IPR018162">
    <property type="entry name" value="Ala-tRNA-ligase_IIc_anticod-bd"/>
</dbReference>
<dbReference type="InterPro" id="IPR012947">
    <property type="entry name" value="tRNA_SAD"/>
</dbReference>
<accession>A0A9W8YB08</accession>
<dbReference type="Gene3D" id="3.10.310.40">
    <property type="match status" value="1"/>
</dbReference>
<evidence type="ECO:0000313" key="18">
    <source>
        <dbReference type="Proteomes" id="UP001140560"/>
    </source>
</evidence>
<comment type="similarity">
    <text evidence="1">Belongs to the class-II aminoacyl-tRNA synthetase family. Alax-L subfamily.</text>
</comment>
<dbReference type="Gene3D" id="3.30.980.10">
    <property type="entry name" value="Threonyl-trna Synthetase, Chain A, domain 2"/>
    <property type="match status" value="1"/>
</dbReference>
<reference evidence="17" key="1">
    <citation type="submission" date="2022-10" db="EMBL/GenBank/DDBJ databases">
        <title>Tapping the CABI collections for fungal endophytes: first genome assemblies for Collariella, Neodidymelliopsis, Ascochyta clinopodiicola, Didymella pomorum, Didymosphaeria variabile, Neocosmospora piperis and Neocucurbitaria cava.</title>
        <authorList>
            <person name="Hill R."/>
        </authorList>
    </citation>
    <scope>NUCLEOTIDE SEQUENCE</scope>
    <source>
        <strain evidence="17">IMI 356814</strain>
    </source>
</reference>
<dbReference type="PRINTS" id="PR00980">
    <property type="entry name" value="TRNASYNTHALA"/>
</dbReference>
<dbReference type="PROSITE" id="PS50860">
    <property type="entry name" value="AA_TRNA_LIGASE_II_ALA"/>
    <property type="match status" value="1"/>
</dbReference>
<evidence type="ECO:0000256" key="3">
    <source>
        <dbReference type="ARBA" id="ARBA00022555"/>
    </source>
</evidence>
<dbReference type="InterPro" id="IPR002318">
    <property type="entry name" value="Ala-tRNA-lgiase_IIc"/>
</dbReference>